<evidence type="ECO:0008006" key="3">
    <source>
        <dbReference type="Google" id="ProtNLM"/>
    </source>
</evidence>
<reference evidence="1 2" key="1">
    <citation type="journal article" date="2006" name="J. Bacteriol.">
        <title>Complete genome sequence of the dehalorespiring bacterium Desulfitobacterium hafniense Y51 and comparison with Dehalococcoides ethenogenes 195.</title>
        <authorList>
            <person name="Nonaka H."/>
            <person name="Keresztes G."/>
            <person name="Shinoda Y."/>
            <person name="Ikenaga Y."/>
            <person name="Abe M."/>
            <person name="Naito K."/>
            <person name="Inatomi K."/>
            <person name="Furukawa K."/>
            <person name="Inui M."/>
            <person name="Yukawa H."/>
        </authorList>
    </citation>
    <scope>NUCLEOTIDE SEQUENCE [LARGE SCALE GENOMIC DNA]</scope>
    <source>
        <strain evidence="1 2">Y51</strain>
    </source>
</reference>
<sequence>MVSEEEVVQFLKEVKKLIGEGKWDFIPRKKNLKGLAELGLTIPLAKREILSLALKHYDRGPLEDKDRPGQIWEFIKNIEMQEAYIKLKINQQGCVCISFHPSNGPKTLPFAQDKEE</sequence>
<dbReference type="InterPro" id="IPR031451">
    <property type="entry name" value="MqsR_toxin"/>
</dbReference>
<dbReference type="HOGENOM" id="CLU_149158_1_0_9"/>
<dbReference type="Proteomes" id="UP000001946">
    <property type="component" value="Chromosome"/>
</dbReference>
<dbReference type="GO" id="GO:0017148">
    <property type="term" value="P:negative regulation of translation"/>
    <property type="evidence" value="ECO:0007669"/>
    <property type="project" value="InterPro"/>
</dbReference>
<evidence type="ECO:0000313" key="1">
    <source>
        <dbReference type="EMBL" id="BAE86296.1"/>
    </source>
</evidence>
<dbReference type="AlphaFoldDB" id="Q24NU6"/>
<name>Q24NU6_DESHY</name>
<dbReference type="KEGG" id="dsy:DSY4507"/>
<gene>
    <name evidence="1" type="ordered locus">DSY4507</name>
</gene>
<accession>Q24NU6</accession>
<protein>
    <recommendedName>
        <fullName evidence="3">Type II toxin-antitoxin system MqsR family toxin</fullName>
    </recommendedName>
</protein>
<evidence type="ECO:0000313" key="2">
    <source>
        <dbReference type="Proteomes" id="UP000001946"/>
    </source>
</evidence>
<dbReference type="Pfam" id="PF15723">
    <property type="entry name" value="MqsR_toxin"/>
    <property type="match status" value="1"/>
</dbReference>
<dbReference type="EMBL" id="AP008230">
    <property type="protein sequence ID" value="BAE86296.1"/>
    <property type="molecule type" value="Genomic_DNA"/>
</dbReference>
<keyword evidence="2" id="KW-1185">Reference proteome</keyword>
<dbReference type="InterPro" id="IPR038493">
    <property type="entry name" value="MqsR_sf"/>
</dbReference>
<dbReference type="GO" id="GO:0044010">
    <property type="term" value="P:single-species biofilm formation"/>
    <property type="evidence" value="ECO:0007669"/>
    <property type="project" value="InterPro"/>
</dbReference>
<dbReference type="RefSeq" id="WP_011461871.1">
    <property type="nucleotide sequence ID" value="NC_007907.1"/>
</dbReference>
<organism evidence="1 2">
    <name type="scientific">Desulfitobacterium hafniense (strain Y51)</name>
    <dbReference type="NCBI Taxonomy" id="138119"/>
    <lineage>
        <taxon>Bacteria</taxon>
        <taxon>Bacillati</taxon>
        <taxon>Bacillota</taxon>
        <taxon>Clostridia</taxon>
        <taxon>Eubacteriales</taxon>
        <taxon>Desulfitobacteriaceae</taxon>
        <taxon>Desulfitobacterium</taxon>
    </lineage>
</organism>
<proteinExistence type="predicted"/>
<dbReference type="Gene3D" id="3.30.2310.40">
    <property type="match status" value="1"/>
</dbReference>
<dbReference type="GO" id="GO:0009372">
    <property type="term" value="P:quorum sensing"/>
    <property type="evidence" value="ECO:0007669"/>
    <property type="project" value="InterPro"/>
</dbReference>
<dbReference type="eggNOG" id="ENOG50336ZK">
    <property type="taxonomic scope" value="Bacteria"/>
</dbReference>